<keyword evidence="2" id="KW-1185">Reference proteome</keyword>
<name>A0A518GKZ8_9PLAN</name>
<dbReference type="Proteomes" id="UP000315349">
    <property type="component" value="Chromosome"/>
</dbReference>
<dbReference type="EMBL" id="CP036299">
    <property type="protein sequence ID" value="QDV29345.1"/>
    <property type="molecule type" value="Genomic_DNA"/>
</dbReference>
<reference evidence="1 2" key="1">
    <citation type="submission" date="2019-02" db="EMBL/GenBank/DDBJ databases">
        <title>Deep-cultivation of Planctomycetes and their phenomic and genomic characterization uncovers novel biology.</title>
        <authorList>
            <person name="Wiegand S."/>
            <person name="Jogler M."/>
            <person name="Boedeker C."/>
            <person name="Pinto D."/>
            <person name="Vollmers J."/>
            <person name="Rivas-Marin E."/>
            <person name="Kohn T."/>
            <person name="Peeters S.H."/>
            <person name="Heuer A."/>
            <person name="Rast P."/>
            <person name="Oberbeckmann S."/>
            <person name="Bunk B."/>
            <person name="Jeske O."/>
            <person name="Meyerdierks A."/>
            <person name="Storesund J.E."/>
            <person name="Kallscheuer N."/>
            <person name="Luecker S."/>
            <person name="Lage O.M."/>
            <person name="Pohl T."/>
            <person name="Merkel B.J."/>
            <person name="Hornburger P."/>
            <person name="Mueller R.-W."/>
            <person name="Bruemmer F."/>
            <person name="Labrenz M."/>
            <person name="Spormann A.M."/>
            <person name="Op den Camp H."/>
            <person name="Overmann J."/>
            <person name="Amann R."/>
            <person name="Jetten M.S.M."/>
            <person name="Mascher T."/>
            <person name="Medema M.H."/>
            <person name="Devos D.P."/>
            <person name="Kaster A.-K."/>
            <person name="Ovreas L."/>
            <person name="Rohde M."/>
            <person name="Galperin M.Y."/>
            <person name="Jogler C."/>
        </authorList>
    </citation>
    <scope>NUCLEOTIDE SEQUENCE [LARGE SCALE GENOMIC DNA]</scope>
    <source>
        <strain evidence="1 2">Spb1</strain>
    </source>
</reference>
<dbReference type="KEGG" id="peh:Spb1_12310"/>
<organism evidence="1 2">
    <name type="scientific">Planctopirus ephydatiae</name>
    <dbReference type="NCBI Taxonomy" id="2528019"/>
    <lineage>
        <taxon>Bacteria</taxon>
        <taxon>Pseudomonadati</taxon>
        <taxon>Planctomycetota</taxon>
        <taxon>Planctomycetia</taxon>
        <taxon>Planctomycetales</taxon>
        <taxon>Planctomycetaceae</taxon>
        <taxon>Planctopirus</taxon>
    </lineage>
</organism>
<protein>
    <submittedName>
        <fullName evidence="1">Uncharacterized protein</fullName>
    </submittedName>
</protein>
<dbReference type="AlphaFoldDB" id="A0A518GKZ8"/>
<evidence type="ECO:0000313" key="1">
    <source>
        <dbReference type="EMBL" id="QDV29345.1"/>
    </source>
</evidence>
<evidence type="ECO:0000313" key="2">
    <source>
        <dbReference type="Proteomes" id="UP000315349"/>
    </source>
</evidence>
<gene>
    <name evidence="1" type="ORF">Spb1_12310</name>
</gene>
<proteinExistence type="predicted"/>
<accession>A0A518GKZ8</accession>
<sequence length="48" mass="5725">MLRNWLQSGSFCRLETMDNSIRAHTFRTATLSSYREYSVCNDSDLEYR</sequence>